<dbReference type="Proteomes" id="UP000269669">
    <property type="component" value="Unassembled WGS sequence"/>
</dbReference>
<proteinExistence type="predicted"/>
<comment type="caution">
    <text evidence="3">The sequence shown here is derived from an EMBL/GenBank/DDBJ whole genome shotgun (WGS) entry which is preliminary data.</text>
</comment>
<name>A0A3R9PQM6_9BACT</name>
<sequence>MSLKKRYYIMFVSRDEDGNLNKVPVPLHYAYIFVAAAAIGMFTITGLAGSYSRMLIKTARFNQLRQDHNSLQKDYAHLEEAAHEKDIQAASLGSLASEVSSLYGLTASKLALPMGKVTERAMGRAKSAAVVDAAATAKLDESSNGLTDDSYYKSVDAFYALRNSAMNGTARPLSGIGGPNYSSGSLFGFPGATDESASAYAPTLWPVMGPITSSFGQREDPVLGNGEGEFHKGIDISAPNGIPVRVTADGVVKAAEMANGYGREVIVDHGHGVETLYGHMSGFAVMAGQTVVRGQVIGYVGHSGRVTGSHLHYEVRIRNTPVNPHKYLRTTLAELGSEAPDVPGGSAATKADGLAR</sequence>
<feature type="transmembrane region" description="Helical" evidence="1">
    <location>
        <begin position="29"/>
        <end position="51"/>
    </location>
</feature>
<dbReference type="PANTHER" id="PTHR21666:SF270">
    <property type="entry name" value="MUREIN HYDROLASE ACTIVATOR ENVC"/>
    <property type="match status" value="1"/>
</dbReference>
<evidence type="ECO:0000313" key="3">
    <source>
        <dbReference type="EMBL" id="RSL15724.1"/>
    </source>
</evidence>
<dbReference type="GO" id="GO:0004222">
    <property type="term" value="F:metalloendopeptidase activity"/>
    <property type="evidence" value="ECO:0007669"/>
    <property type="project" value="TreeGrafter"/>
</dbReference>
<evidence type="ECO:0000256" key="1">
    <source>
        <dbReference type="SAM" id="Phobius"/>
    </source>
</evidence>
<protein>
    <submittedName>
        <fullName evidence="3">Peptidase M23-like protein</fullName>
    </submittedName>
</protein>
<dbReference type="CDD" id="cd12797">
    <property type="entry name" value="M23_peptidase"/>
    <property type="match status" value="1"/>
</dbReference>
<dbReference type="SUPFAM" id="SSF51261">
    <property type="entry name" value="Duplicated hybrid motif"/>
    <property type="match status" value="1"/>
</dbReference>
<evidence type="ECO:0000313" key="4">
    <source>
        <dbReference type="Proteomes" id="UP000269669"/>
    </source>
</evidence>
<accession>A0A3R9PQM6</accession>
<organism evidence="3 4">
    <name type="scientific">Edaphobacter aggregans</name>
    <dbReference type="NCBI Taxonomy" id="570835"/>
    <lineage>
        <taxon>Bacteria</taxon>
        <taxon>Pseudomonadati</taxon>
        <taxon>Acidobacteriota</taxon>
        <taxon>Terriglobia</taxon>
        <taxon>Terriglobales</taxon>
        <taxon>Acidobacteriaceae</taxon>
        <taxon>Edaphobacter</taxon>
    </lineage>
</organism>
<dbReference type="InterPro" id="IPR050570">
    <property type="entry name" value="Cell_wall_metabolism_enzyme"/>
</dbReference>
<evidence type="ECO:0000259" key="2">
    <source>
        <dbReference type="Pfam" id="PF01551"/>
    </source>
</evidence>
<keyword evidence="1" id="KW-1133">Transmembrane helix</keyword>
<reference evidence="3 4" key="1">
    <citation type="submission" date="2018-12" db="EMBL/GenBank/DDBJ databases">
        <title>Sequencing of bacterial isolates from soil warming experiment in Harvard Forest, Massachusetts, USA.</title>
        <authorList>
            <person name="Deangelis K."/>
        </authorList>
    </citation>
    <scope>NUCLEOTIDE SEQUENCE [LARGE SCALE GENOMIC DNA]</scope>
    <source>
        <strain evidence="3 4">EB153</strain>
    </source>
</reference>
<gene>
    <name evidence="3" type="ORF">EDE15_1226</name>
</gene>
<keyword evidence="1" id="KW-0472">Membrane</keyword>
<dbReference type="EMBL" id="RSDW01000001">
    <property type="protein sequence ID" value="RSL15724.1"/>
    <property type="molecule type" value="Genomic_DNA"/>
</dbReference>
<dbReference type="Pfam" id="PF01551">
    <property type="entry name" value="Peptidase_M23"/>
    <property type="match status" value="1"/>
</dbReference>
<dbReference type="InterPro" id="IPR011055">
    <property type="entry name" value="Dup_hybrid_motif"/>
</dbReference>
<dbReference type="InterPro" id="IPR016047">
    <property type="entry name" value="M23ase_b-sheet_dom"/>
</dbReference>
<dbReference type="Gene3D" id="2.70.70.10">
    <property type="entry name" value="Glucose Permease (Domain IIA)"/>
    <property type="match status" value="1"/>
</dbReference>
<feature type="domain" description="M23ase beta-sheet core" evidence="2">
    <location>
        <begin position="230"/>
        <end position="324"/>
    </location>
</feature>
<keyword evidence="1" id="KW-0812">Transmembrane</keyword>
<keyword evidence="4" id="KW-1185">Reference proteome</keyword>
<dbReference type="PANTHER" id="PTHR21666">
    <property type="entry name" value="PEPTIDASE-RELATED"/>
    <property type="match status" value="1"/>
</dbReference>
<dbReference type="AlphaFoldDB" id="A0A3R9PQM6"/>